<sequence>MRTGRTVLAGVLLGLLAALCAITPADATGQPSSTTTAVVQPRTQLNPVNGESWSAPAFPVICNEASGQVSCTPTTASEVKPQVCFREVLMNGANTTVCTTYEGHVAAIQSAGGKQLFVDYDCSVGDVVCVTFENAGRGMAITATAVMMLVASSMRFDTSTVLWTAAVSEWSFWQWAVLVVLFGAMVWAIASAVVSGDREELVGAIIRSFLAVPAVPLTLWMLGHLLNAVDDLTWYILNRDGPITLLTTLQKVMWAGGNANYFFAFLIHGLLLLSMLLLMLVFTFRNIALAALITVGPVAWMLFPAKSVGPQWVVRYVSATVALLLAGPLTIGFVTLIINGLAEVDTIWDPQSWPLMIGLALAAFAPFAVFGLFSFVGASASDALGSRLGAGAGRVASNAARSATRLPSRLGSLPSGIARTAGPGRVAAHSATSSIRRGTARPAGVSASASRTTAATASATSASNRSTAGRGSAPAATSATTTLAPPSPSPSPSPGGKPS</sequence>
<evidence type="ECO:0000256" key="2">
    <source>
        <dbReference type="SAM" id="Phobius"/>
    </source>
</evidence>
<keyword evidence="5" id="KW-1185">Reference proteome</keyword>
<accession>A0ABQ1S1N4</accession>
<feature type="transmembrane region" description="Helical" evidence="2">
    <location>
        <begin position="172"/>
        <end position="194"/>
    </location>
</feature>
<gene>
    <name evidence="4" type="ORF">GCM10007269_31930</name>
</gene>
<keyword evidence="3" id="KW-0732">Signal</keyword>
<feature type="transmembrane region" description="Helical" evidence="2">
    <location>
        <begin position="261"/>
        <end position="280"/>
    </location>
</feature>
<reference evidence="5" key="1">
    <citation type="journal article" date="2019" name="Int. J. Syst. Evol. Microbiol.">
        <title>The Global Catalogue of Microorganisms (GCM) 10K type strain sequencing project: providing services to taxonomists for standard genome sequencing and annotation.</title>
        <authorList>
            <consortium name="The Broad Institute Genomics Platform"/>
            <consortium name="The Broad Institute Genome Sequencing Center for Infectious Disease"/>
            <person name="Wu L."/>
            <person name="Ma J."/>
        </authorList>
    </citation>
    <scope>NUCLEOTIDE SEQUENCE [LARGE SCALE GENOMIC DNA]</scope>
    <source>
        <strain evidence="5">CCM 7640</strain>
    </source>
</reference>
<evidence type="ECO:0000256" key="3">
    <source>
        <dbReference type="SAM" id="SignalP"/>
    </source>
</evidence>
<feature type="transmembrane region" description="Helical" evidence="2">
    <location>
        <begin position="353"/>
        <end position="376"/>
    </location>
</feature>
<comment type="caution">
    <text evidence="4">The sequence shown here is derived from an EMBL/GenBank/DDBJ whole genome shotgun (WGS) entry which is preliminary data.</text>
</comment>
<feature type="transmembrane region" description="Helical" evidence="2">
    <location>
        <begin position="201"/>
        <end position="222"/>
    </location>
</feature>
<evidence type="ECO:0000313" key="5">
    <source>
        <dbReference type="Proteomes" id="UP000629365"/>
    </source>
</evidence>
<keyword evidence="2" id="KW-0472">Membrane</keyword>
<feature type="compositionally biased region" description="Pro residues" evidence="1">
    <location>
        <begin position="485"/>
        <end position="499"/>
    </location>
</feature>
<feature type="chain" id="PRO_5045713164" description="TrbL/VirB6 plasmid conjugal transfer protein" evidence="3">
    <location>
        <begin position="28"/>
        <end position="499"/>
    </location>
</feature>
<dbReference type="Proteomes" id="UP000629365">
    <property type="component" value="Unassembled WGS sequence"/>
</dbReference>
<name>A0ABQ1S1N4_9MICO</name>
<evidence type="ECO:0008006" key="6">
    <source>
        <dbReference type="Google" id="ProtNLM"/>
    </source>
</evidence>
<dbReference type="EMBL" id="BMCM01000006">
    <property type="protein sequence ID" value="GGD86657.1"/>
    <property type="molecule type" value="Genomic_DNA"/>
</dbReference>
<keyword evidence="2" id="KW-0812">Transmembrane</keyword>
<feature type="compositionally biased region" description="Low complexity" evidence="1">
    <location>
        <begin position="446"/>
        <end position="484"/>
    </location>
</feature>
<proteinExistence type="predicted"/>
<protein>
    <recommendedName>
        <fullName evidence="6">TrbL/VirB6 plasmid conjugal transfer protein</fullName>
    </recommendedName>
</protein>
<keyword evidence="2" id="KW-1133">Transmembrane helix</keyword>
<feature type="transmembrane region" description="Helical" evidence="2">
    <location>
        <begin position="287"/>
        <end position="305"/>
    </location>
</feature>
<evidence type="ECO:0000256" key="1">
    <source>
        <dbReference type="SAM" id="MobiDB-lite"/>
    </source>
</evidence>
<feature type="signal peptide" evidence="3">
    <location>
        <begin position="1"/>
        <end position="27"/>
    </location>
</feature>
<organism evidence="4 5">
    <name type="scientific">Microbacterium murale</name>
    <dbReference type="NCBI Taxonomy" id="1081040"/>
    <lineage>
        <taxon>Bacteria</taxon>
        <taxon>Bacillati</taxon>
        <taxon>Actinomycetota</taxon>
        <taxon>Actinomycetes</taxon>
        <taxon>Micrococcales</taxon>
        <taxon>Microbacteriaceae</taxon>
        <taxon>Microbacterium</taxon>
    </lineage>
</organism>
<feature type="region of interest" description="Disordered" evidence="1">
    <location>
        <begin position="410"/>
        <end position="499"/>
    </location>
</feature>
<evidence type="ECO:0000313" key="4">
    <source>
        <dbReference type="EMBL" id="GGD86657.1"/>
    </source>
</evidence>
<feature type="transmembrane region" description="Helical" evidence="2">
    <location>
        <begin position="317"/>
        <end position="341"/>
    </location>
</feature>